<evidence type="ECO:0000259" key="12">
    <source>
        <dbReference type="PROSITE" id="PS50109"/>
    </source>
</evidence>
<feature type="domain" description="CHASE" evidence="15">
    <location>
        <begin position="135"/>
        <end position="230"/>
    </location>
</feature>
<dbReference type="Pfam" id="PF00072">
    <property type="entry name" value="Response_reg"/>
    <property type="match status" value="2"/>
</dbReference>
<dbReference type="InterPro" id="IPR042240">
    <property type="entry name" value="CHASE_sf"/>
</dbReference>
<evidence type="ECO:0000256" key="3">
    <source>
        <dbReference type="ARBA" id="ARBA00012438"/>
    </source>
</evidence>
<dbReference type="Gene3D" id="3.40.50.2300">
    <property type="match status" value="2"/>
</dbReference>
<dbReference type="PRINTS" id="PR00344">
    <property type="entry name" value="BCTRLSENSOR"/>
</dbReference>
<evidence type="ECO:0000256" key="7">
    <source>
        <dbReference type="ARBA" id="ARBA00023012"/>
    </source>
</evidence>
<dbReference type="CDD" id="cd17546">
    <property type="entry name" value="REC_hyHK_CKI1_RcsC-like"/>
    <property type="match status" value="2"/>
</dbReference>
<dbReference type="PANTHER" id="PTHR45339">
    <property type="entry name" value="HYBRID SIGNAL TRANSDUCTION HISTIDINE KINASE J"/>
    <property type="match status" value="1"/>
</dbReference>
<evidence type="ECO:0000256" key="10">
    <source>
        <dbReference type="PROSITE-ProRule" id="PRU00169"/>
    </source>
</evidence>
<dbReference type="Pfam" id="PF00989">
    <property type="entry name" value="PAS"/>
    <property type="match status" value="2"/>
</dbReference>
<organism evidence="17 18">
    <name type="scientific">Motilimonas cestriensis</name>
    <dbReference type="NCBI Taxonomy" id="2742685"/>
    <lineage>
        <taxon>Bacteria</taxon>
        <taxon>Pseudomonadati</taxon>
        <taxon>Pseudomonadota</taxon>
        <taxon>Gammaproteobacteria</taxon>
        <taxon>Alteromonadales</taxon>
        <taxon>Alteromonadales genera incertae sedis</taxon>
        <taxon>Motilimonas</taxon>
    </lineage>
</organism>
<protein>
    <recommendedName>
        <fullName evidence="3">histidine kinase</fullName>
        <ecNumber evidence="3">2.7.13.3</ecNumber>
    </recommendedName>
</protein>
<dbReference type="Gene3D" id="1.20.120.160">
    <property type="entry name" value="HPT domain"/>
    <property type="match status" value="1"/>
</dbReference>
<dbReference type="SUPFAM" id="SSF47384">
    <property type="entry name" value="Homodimeric domain of signal transducing histidine kinase"/>
    <property type="match status" value="1"/>
</dbReference>
<dbReference type="Pfam" id="PF01627">
    <property type="entry name" value="Hpt"/>
    <property type="match status" value="1"/>
</dbReference>
<dbReference type="PROSITE" id="PS50110">
    <property type="entry name" value="RESPONSE_REGULATORY"/>
    <property type="match status" value="2"/>
</dbReference>
<dbReference type="PROSITE" id="PS50112">
    <property type="entry name" value="PAS"/>
    <property type="match status" value="2"/>
</dbReference>
<keyword evidence="6 11" id="KW-1133">Transmembrane helix</keyword>
<dbReference type="InterPro" id="IPR003661">
    <property type="entry name" value="HisK_dim/P_dom"/>
</dbReference>
<dbReference type="InterPro" id="IPR035965">
    <property type="entry name" value="PAS-like_dom_sf"/>
</dbReference>
<feature type="domain" description="Response regulatory" evidence="13">
    <location>
        <begin position="1135"/>
        <end position="1253"/>
    </location>
</feature>
<accession>A0ABS8WC80</accession>
<evidence type="ECO:0000259" key="14">
    <source>
        <dbReference type="PROSITE" id="PS50112"/>
    </source>
</evidence>
<dbReference type="SMART" id="SM00448">
    <property type="entry name" value="REC"/>
    <property type="match status" value="2"/>
</dbReference>
<dbReference type="SUPFAM" id="SSF55874">
    <property type="entry name" value="ATPase domain of HSP90 chaperone/DNA topoisomerase II/histidine kinase"/>
    <property type="match status" value="1"/>
</dbReference>
<evidence type="ECO:0000259" key="13">
    <source>
        <dbReference type="PROSITE" id="PS50110"/>
    </source>
</evidence>
<dbReference type="InterPro" id="IPR008207">
    <property type="entry name" value="Sig_transdc_His_kin_Hpt_dom"/>
</dbReference>
<keyword evidence="7" id="KW-0902">Two-component regulatory system</keyword>
<comment type="caution">
    <text evidence="17">The sequence shown here is derived from an EMBL/GenBank/DDBJ whole genome shotgun (WGS) entry which is preliminary data.</text>
</comment>
<name>A0ABS8WC80_9GAMM</name>
<dbReference type="InterPro" id="IPR003594">
    <property type="entry name" value="HATPase_dom"/>
</dbReference>
<proteinExistence type="predicted"/>
<keyword evidence="18" id="KW-1185">Reference proteome</keyword>
<dbReference type="PROSITE" id="PS50839">
    <property type="entry name" value="CHASE"/>
    <property type="match status" value="1"/>
</dbReference>
<evidence type="ECO:0000256" key="8">
    <source>
        <dbReference type="ARBA" id="ARBA00023136"/>
    </source>
</evidence>
<dbReference type="InterPro" id="IPR006189">
    <property type="entry name" value="CHASE_dom"/>
</dbReference>
<dbReference type="PROSITE" id="PS50894">
    <property type="entry name" value="HPT"/>
    <property type="match status" value="1"/>
</dbReference>
<dbReference type="Gene3D" id="1.10.287.130">
    <property type="match status" value="1"/>
</dbReference>
<dbReference type="InterPro" id="IPR001789">
    <property type="entry name" value="Sig_transdc_resp-reg_receiver"/>
</dbReference>
<feature type="domain" description="HPt" evidence="16">
    <location>
        <begin position="1291"/>
        <end position="1394"/>
    </location>
</feature>
<dbReference type="Gene3D" id="3.30.450.20">
    <property type="entry name" value="PAS domain"/>
    <property type="match status" value="3"/>
</dbReference>
<dbReference type="Proteomes" id="UP001201273">
    <property type="component" value="Unassembled WGS sequence"/>
</dbReference>
<dbReference type="PANTHER" id="PTHR45339:SF5">
    <property type="entry name" value="HISTIDINE KINASE"/>
    <property type="match status" value="1"/>
</dbReference>
<dbReference type="SMART" id="SM01079">
    <property type="entry name" value="CHASE"/>
    <property type="match status" value="1"/>
</dbReference>
<feature type="modified residue" description="4-aspartylphosphate" evidence="10">
    <location>
        <position position="1042"/>
    </location>
</feature>
<dbReference type="SUPFAM" id="SSF52172">
    <property type="entry name" value="CheY-like"/>
    <property type="match status" value="2"/>
</dbReference>
<dbReference type="PROSITE" id="PS50109">
    <property type="entry name" value="HIS_KIN"/>
    <property type="match status" value="1"/>
</dbReference>
<dbReference type="InterPro" id="IPR036641">
    <property type="entry name" value="HPT_dom_sf"/>
</dbReference>
<evidence type="ECO:0000313" key="18">
    <source>
        <dbReference type="Proteomes" id="UP001201273"/>
    </source>
</evidence>
<dbReference type="InterPro" id="IPR000014">
    <property type="entry name" value="PAS"/>
</dbReference>
<evidence type="ECO:0000313" key="17">
    <source>
        <dbReference type="EMBL" id="MCE2595211.1"/>
    </source>
</evidence>
<evidence type="ECO:0000256" key="4">
    <source>
        <dbReference type="ARBA" id="ARBA00022553"/>
    </source>
</evidence>
<dbReference type="SMART" id="SM00073">
    <property type="entry name" value="HPT"/>
    <property type="match status" value="1"/>
</dbReference>
<sequence length="1482" mass="165521">MTWRFSTPVVIFLAGIIFTFNIYNRIEETNKRAIELAVDAKLSQVNINVVSAINLYYDGLRGLLAAIEATGLENFSYQSQLRYSLSRNYEVEFPGSLGFGVIKKVAQKNLATFLTSAEQDRQGPFTLKQLDEPTDPLFIIQYIEPEMNNAGAVGLDIGSERQRREAALQAAASRSAQLTAPITLVQENQKIGHGFLLLYPIYRGASAQPFEELFGWVYTPLLIGDILDSLTLGEGVDIHITDVTSQKPIHFYSSVSDKNTYFNAFKSSQIVSVFGRQWSISLLPDPLFIDSLALENPNVVFWQSMAVTFLLTLLAFFLLNYIYQRLLEMRQKAELATVVNNATDGIVGVDKHFAIAHWNNTAGNLFGFTKQNAQQKPLANWLSICLPSAQLINMFKQVANGEVIRQVEIKYKSDFFPEERLLSINFAPIIERHGFIGATVGIHDVTELKGLQKELITTNQKLENNSSTFTAERERRLMFEHSIINNIQAAVIACDKSGKILFVNNMATSLFGYSADEVTDRQNILTLLDPASLNLESKSQQLPDNFMVLMARQSSSTNQVVIDCYCKINSGERLPLQLVVAPIIVNEEVQGFVFSTSNLSESRSVKRKLTLAETAVENSHDVLLWLSIDGNIFDYNPYANVALGVKGTPLKQFNIRDFIISKEPEQWEVICDRIMTEQRLTFEANYRTLDNVSVPMLVSGCVIDVNQEPCIYLAAKNISERLEKQKLIELAFEKADLANKVKTEFIANMSHELRTPLNAVSGYLQLLEQSQLDDIQRKYVVDGQLSVSVLTQIVEDILDVTNLERNGIELDQEDFELDDVLSEVGAQLSVMVGSKPVEIHFNVAANVPYFLYGDRNKLTRILINIAGNAVKFTFQGEIVLSISRETLEQTNDIRLNVAIKDTGIGIKPEQLTQIFNVFTQADNSNTRMYGGLGIGLTISSQYVKLMQGNIQVESQVGEGSEFTFDVQLKPAQAIECRQFQKRFDHPINVLIVDDNRTSLNILESMIKHLGWRSTAKATASEALALLQTALNEQQQFDLALIDWQMPTMDGWELAKAIKQSSPNGKMPLLIMVTAHSQQMMAEQYEHHPNLLNGFLTKPVTRTQMVDAFLDAATASQHSALKGSSKPKNGSLLNQRILIVEDNPTNQQIVTGLLESQGANTTVVGGGQQALKVLTNSILPFNVVLMDIQMPGIDGYETTRRIRAIDKFKTLPIIAMTANVMAADKAKCLAVGMNGHIGKPFSLVELVQQILTIADNDKPAHKLVTGHTNEVIQLNDDVVAYCHKESIDINDALERFNYLGSVYLRSLSLFYSDLQNDLEQIASPEKQPEELRALFHTLKSSASSLGFKPLANLAKLAEQALKETSEISKDTYKEQEIIAAMERGLLQIKALSIKLAFFDEEKIETIASEAEFLPIFDRLVVEVNTFNMHAIDTYQEISIQLKSLSPDLADKLINTLNVLKFKEAAAILKQFEQLTRTGENNAT</sequence>
<feature type="domain" description="Histidine kinase" evidence="12">
    <location>
        <begin position="748"/>
        <end position="970"/>
    </location>
</feature>
<dbReference type="InterPro" id="IPR004358">
    <property type="entry name" value="Sig_transdc_His_kin-like_C"/>
</dbReference>
<dbReference type="CDD" id="cd00082">
    <property type="entry name" value="HisKA"/>
    <property type="match status" value="1"/>
</dbReference>
<feature type="transmembrane region" description="Helical" evidence="11">
    <location>
        <begin position="299"/>
        <end position="323"/>
    </location>
</feature>
<dbReference type="NCBIfam" id="TIGR00229">
    <property type="entry name" value="sensory_box"/>
    <property type="match status" value="2"/>
</dbReference>
<evidence type="ECO:0000256" key="11">
    <source>
        <dbReference type="SAM" id="Phobius"/>
    </source>
</evidence>
<dbReference type="InterPro" id="IPR013767">
    <property type="entry name" value="PAS_fold"/>
</dbReference>
<feature type="transmembrane region" description="Helical" evidence="11">
    <location>
        <begin position="6"/>
        <end position="23"/>
    </location>
</feature>
<keyword evidence="4 10" id="KW-0597">Phosphoprotein</keyword>
<dbReference type="Pfam" id="PF02518">
    <property type="entry name" value="HATPase_c"/>
    <property type="match status" value="1"/>
</dbReference>
<dbReference type="Gene3D" id="3.30.565.10">
    <property type="entry name" value="Histidine kinase-like ATPase, C-terminal domain"/>
    <property type="match status" value="1"/>
</dbReference>
<evidence type="ECO:0000256" key="9">
    <source>
        <dbReference type="PROSITE-ProRule" id="PRU00110"/>
    </source>
</evidence>
<dbReference type="EMBL" id="JAIMJA010000009">
    <property type="protein sequence ID" value="MCE2595211.1"/>
    <property type="molecule type" value="Genomic_DNA"/>
</dbReference>
<evidence type="ECO:0000259" key="16">
    <source>
        <dbReference type="PROSITE" id="PS50894"/>
    </source>
</evidence>
<dbReference type="SMART" id="SM00387">
    <property type="entry name" value="HATPase_c"/>
    <property type="match status" value="1"/>
</dbReference>
<feature type="modified residue" description="4-aspartylphosphate" evidence="10">
    <location>
        <position position="1186"/>
    </location>
</feature>
<dbReference type="CDD" id="cd00130">
    <property type="entry name" value="PAS"/>
    <property type="match status" value="2"/>
</dbReference>
<dbReference type="SMART" id="SM00388">
    <property type="entry name" value="HisKA"/>
    <property type="match status" value="1"/>
</dbReference>
<dbReference type="Pfam" id="PF00512">
    <property type="entry name" value="HisKA"/>
    <property type="match status" value="1"/>
</dbReference>
<dbReference type="Pfam" id="PF03924">
    <property type="entry name" value="CHASE"/>
    <property type="match status" value="1"/>
</dbReference>
<evidence type="ECO:0000256" key="1">
    <source>
        <dbReference type="ARBA" id="ARBA00000085"/>
    </source>
</evidence>
<evidence type="ECO:0000256" key="6">
    <source>
        <dbReference type="ARBA" id="ARBA00022989"/>
    </source>
</evidence>
<gene>
    <name evidence="17" type="ORF">K6Y31_10335</name>
</gene>
<evidence type="ECO:0000256" key="2">
    <source>
        <dbReference type="ARBA" id="ARBA00004370"/>
    </source>
</evidence>
<dbReference type="InterPro" id="IPR036890">
    <property type="entry name" value="HATPase_C_sf"/>
</dbReference>
<dbReference type="InterPro" id="IPR036097">
    <property type="entry name" value="HisK_dim/P_sf"/>
</dbReference>
<keyword evidence="5 11" id="KW-0812">Transmembrane</keyword>
<dbReference type="SMART" id="SM00091">
    <property type="entry name" value="PAS"/>
    <property type="match status" value="3"/>
</dbReference>
<dbReference type="InterPro" id="IPR005467">
    <property type="entry name" value="His_kinase_dom"/>
</dbReference>
<feature type="domain" description="PAS" evidence="14">
    <location>
        <begin position="331"/>
        <end position="372"/>
    </location>
</feature>
<feature type="modified residue" description="Phosphohistidine" evidence="9">
    <location>
        <position position="1335"/>
    </location>
</feature>
<comment type="catalytic activity">
    <reaction evidence="1">
        <text>ATP + protein L-histidine = ADP + protein N-phospho-L-histidine.</text>
        <dbReference type="EC" id="2.7.13.3"/>
    </reaction>
</comment>
<dbReference type="Gene3D" id="3.30.450.350">
    <property type="entry name" value="CHASE domain"/>
    <property type="match status" value="1"/>
</dbReference>
<feature type="domain" description="PAS" evidence="14">
    <location>
        <begin position="483"/>
        <end position="530"/>
    </location>
</feature>
<dbReference type="EC" id="2.7.13.3" evidence="3"/>
<comment type="subcellular location">
    <subcellularLocation>
        <location evidence="2">Membrane</location>
    </subcellularLocation>
</comment>
<reference evidence="17 18" key="1">
    <citation type="journal article" date="2022" name="Environ. Microbiol. Rep.">
        <title>Eco-phylogenetic analyses reveal divergent evolution of vitamin B12 metabolism in the marine bacterial family 'Psychromonadaceae'.</title>
        <authorList>
            <person name="Jin X."/>
            <person name="Yang Y."/>
            <person name="Cao H."/>
            <person name="Gao B."/>
            <person name="Zhao Z."/>
        </authorList>
    </citation>
    <scope>NUCLEOTIDE SEQUENCE [LARGE SCALE GENOMIC DNA]</scope>
    <source>
        <strain evidence="17 18">MKS20</strain>
    </source>
</reference>
<feature type="domain" description="Response regulatory" evidence="13">
    <location>
        <begin position="988"/>
        <end position="1112"/>
    </location>
</feature>
<dbReference type="SUPFAM" id="SSF55785">
    <property type="entry name" value="PYP-like sensor domain (PAS domain)"/>
    <property type="match status" value="3"/>
</dbReference>
<dbReference type="SUPFAM" id="SSF47226">
    <property type="entry name" value="Histidine-containing phosphotransfer domain, HPT domain"/>
    <property type="match status" value="1"/>
</dbReference>
<dbReference type="Pfam" id="PF13426">
    <property type="entry name" value="PAS_9"/>
    <property type="match status" value="1"/>
</dbReference>
<keyword evidence="8 11" id="KW-0472">Membrane</keyword>
<dbReference type="CDD" id="cd16922">
    <property type="entry name" value="HATPase_EvgS-ArcB-TorS-like"/>
    <property type="match status" value="1"/>
</dbReference>
<evidence type="ECO:0000256" key="5">
    <source>
        <dbReference type="ARBA" id="ARBA00022692"/>
    </source>
</evidence>
<evidence type="ECO:0000259" key="15">
    <source>
        <dbReference type="PROSITE" id="PS50839"/>
    </source>
</evidence>
<dbReference type="RefSeq" id="WP_233052705.1">
    <property type="nucleotide sequence ID" value="NZ_JAIMJA010000009.1"/>
</dbReference>
<dbReference type="InterPro" id="IPR011006">
    <property type="entry name" value="CheY-like_superfamily"/>
</dbReference>